<dbReference type="EMBL" id="CP054142">
    <property type="protein sequence ID" value="QTQ14140.1"/>
    <property type="molecule type" value="Genomic_DNA"/>
</dbReference>
<accession>A0A975F498</accession>
<evidence type="ECO:0000313" key="2">
    <source>
        <dbReference type="EMBL" id="QTQ14140.1"/>
    </source>
</evidence>
<dbReference type="RefSeq" id="WP_210118823.1">
    <property type="nucleotide sequence ID" value="NZ_CP054142.1"/>
</dbReference>
<keyword evidence="3" id="KW-1185">Reference proteome</keyword>
<reference evidence="2 3" key="1">
    <citation type="journal article" date="2021" name="Microbiol. Resour. Announc.">
        <title>Complete Genome Sequences of Three Human Oral Treponema parvum Isolates.</title>
        <authorList>
            <person name="Zeng H."/>
            <person name="Watt R.M."/>
        </authorList>
    </citation>
    <scope>NUCLEOTIDE SEQUENCE [LARGE SCALE GENOMIC DNA]</scope>
    <source>
        <strain evidence="2 3">ATCC 700770</strain>
    </source>
</reference>
<keyword evidence="1" id="KW-0732">Signal</keyword>
<feature type="signal peptide" evidence="1">
    <location>
        <begin position="1"/>
        <end position="20"/>
    </location>
</feature>
<dbReference type="Gene3D" id="2.40.160.130">
    <property type="entry name" value="Capsule assembly protein Wzi"/>
    <property type="match status" value="1"/>
</dbReference>
<dbReference type="AlphaFoldDB" id="A0A975F498"/>
<sequence>MNKKVFASLFFMFTALVAFAHLSVDPQDEFYTHAQSWELKGYVEKLPQLRPYPLTVIKNILSQVIEKGNERDAEIAKEYYERVTGRPWHIVIAGGVRNEIEYDNYSGKTVTRQYNGGPCVIGDLMISPIVSVGYDLGIYSVNEDDIDVMPVFSRSENDTVADSTEIGPFRLNIDMNSNVAVGTEKIYVQAGINRSGFGPFLNDDLALSDNAFHAPSFAFYYDGGAWSYSHIIQSVGASLNNGEDLMASSQVNKFFALHSIRVNPLKTLSISYYESTVFGKRFDIAYMVPAPFMAIQGIGDSNDNSQMGLLIEYSPVRGLKWSSNFFADDLPLNDIMKLKFDTKIRVGIESGIQYSPTDTALELMNLNYTIVAPYTYAHWSYDEDGKSFTDTSYNYFNYMNRGIAIGISLPPNSDRIGFSAKFRPVKNFNVTVRSNFMRHANAYESLDSEEAKKIYLANYYSHRDGVFYVKKSDGTPITQAAYEAPVPNKNDYIRIDTERGDVYSTNSSAFSQQKLIGDDVHVDTAWDHLNLLNQGHVMTVIQAGLDMSYTLSRMKLGVFTFNFGWTWEYIINNGVQNAIYSGRSGGGDYRTAKKAWEDQLYDSINNYLSFSVKLVY</sequence>
<evidence type="ECO:0000313" key="3">
    <source>
        <dbReference type="Proteomes" id="UP000671908"/>
    </source>
</evidence>
<gene>
    <name evidence="2" type="ORF">HRQ91_06540</name>
</gene>
<dbReference type="Proteomes" id="UP000671908">
    <property type="component" value="Chromosome"/>
</dbReference>
<dbReference type="KEGG" id="tpav:HRQ91_06540"/>
<organism evidence="2 3">
    <name type="scientific">Treponema parvum</name>
    <dbReference type="NCBI Taxonomy" id="138851"/>
    <lineage>
        <taxon>Bacteria</taxon>
        <taxon>Pseudomonadati</taxon>
        <taxon>Spirochaetota</taxon>
        <taxon>Spirochaetia</taxon>
        <taxon>Spirochaetales</taxon>
        <taxon>Treponemataceae</taxon>
        <taxon>Treponema</taxon>
    </lineage>
</organism>
<feature type="chain" id="PRO_5037570844" evidence="1">
    <location>
        <begin position="21"/>
        <end position="616"/>
    </location>
</feature>
<protein>
    <submittedName>
        <fullName evidence="2">Uncharacterized protein</fullName>
    </submittedName>
</protein>
<dbReference type="InterPro" id="IPR038636">
    <property type="entry name" value="Wzi_sf"/>
</dbReference>
<proteinExistence type="predicted"/>
<name>A0A975F498_9SPIR</name>
<evidence type="ECO:0000256" key="1">
    <source>
        <dbReference type="SAM" id="SignalP"/>
    </source>
</evidence>